<evidence type="ECO:0000256" key="1">
    <source>
        <dbReference type="ARBA" id="ARBA00004339"/>
    </source>
</evidence>
<dbReference type="Gene3D" id="3.40.190.10">
    <property type="entry name" value="Periplasmic binding protein-like II"/>
    <property type="match status" value="2"/>
</dbReference>
<evidence type="ECO:0000259" key="6">
    <source>
        <dbReference type="SMART" id="SM00062"/>
    </source>
</evidence>
<evidence type="ECO:0000313" key="7">
    <source>
        <dbReference type="EMBL" id="NMQ21367.1"/>
    </source>
</evidence>
<accession>A0ABX1TPK1</accession>
<dbReference type="InterPro" id="IPR023346">
    <property type="entry name" value="Lysozyme-like_dom_sf"/>
</dbReference>
<feature type="signal peptide" evidence="5">
    <location>
        <begin position="1"/>
        <end position="24"/>
    </location>
</feature>
<protein>
    <submittedName>
        <fullName evidence="7">Lytic transglycosylase F</fullName>
    </submittedName>
</protein>
<dbReference type="InterPro" id="IPR008258">
    <property type="entry name" value="Transglycosylase_SLT_dom_1"/>
</dbReference>
<reference evidence="7 8" key="1">
    <citation type="submission" date="2019-03" db="EMBL/GenBank/DDBJ databases">
        <title>Metabolic reconstructions from genomes of highly enriched 'Candidatus Accumulibacter' and 'Candidatus Competibacter' bioreactor populations.</title>
        <authorList>
            <person name="Annavajhala M.K."/>
            <person name="Welles L."/>
            <person name="Abbas B."/>
            <person name="Sorokin D."/>
            <person name="Park H."/>
            <person name="Van Loosdrecht M."/>
            <person name="Chandran K."/>
        </authorList>
    </citation>
    <scope>NUCLEOTIDE SEQUENCE [LARGE SCALE GENOMIC DNA]</scope>
    <source>
        <strain evidence="7 8">SBR_G</strain>
    </source>
</reference>
<feature type="domain" description="Solute-binding protein family 3/N-terminal" evidence="6">
    <location>
        <begin position="53"/>
        <end position="288"/>
    </location>
</feature>
<dbReference type="InterPro" id="IPR001638">
    <property type="entry name" value="Solute-binding_3/MltF_N"/>
</dbReference>
<evidence type="ECO:0000256" key="3">
    <source>
        <dbReference type="ARBA" id="ARBA00022729"/>
    </source>
</evidence>
<dbReference type="PANTHER" id="PTHR35936">
    <property type="entry name" value="MEMBRANE-BOUND LYTIC MUREIN TRANSGLYCOSYLASE F"/>
    <property type="match status" value="1"/>
</dbReference>
<dbReference type="Pfam" id="PF01464">
    <property type="entry name" value="SLT"/>
    <property type="match status" value="1"/>
</dbReference>
<dbReference type="SMART" id="SM00062">
    <property type="entry name" value="PBPb"/>
    <property type="match status" value="1"/>
</dbReference>
<dbReference type="CDD" id="cd13403">
    <property type="entry name" value="MLTF-like"/>
    <property type="match status" value="1"/>
</dbReference>
<comment type="similarity">
    <text evidence="2">Belongs to the bacterial solute-binding protein 3 family.</text>
</comment>
<keyword evidence="8" id="KW-1185">Reference proteome</keyword>
<name>A0ABX1TPK1_9GAMM</name>
<organism evidence="7 8">
    <name type="scientific">Candidatus Competibacter phosphatis</name>
    <dbReference type="NCBI Taxonomy" id="221280"/>
    <lineage>
        <taxon>Bacteria</taxon>
        <taxon>Pseudomonadati</taxon>
        <taxon>Pseudomonadota</taxon>
        <taxon>Gammaproteobacteria</taxon>
        <taxon>Candidatus Competibacteraceae</taxon>
        <taxon>Candidatus Competibacter</taxon>
    </lineage>
</organism>
<feature type="chain" id="PRO_5046246593" evidence="5">
    <location>
        <begin position="25"/>
        <end position="486"/>
    </location>
</feature>
<sequence length="486" mass="54873">MNLIGRLIGCLLMGIWALAATVHAQTPTTPYALPDVTARSWTGDLDGMIQRRQIRILTPYSKTFYSVDRGTQRGLACDVGRMFEDDLNQKLNTKHIRVHVVFVPVARSQIIPSLLKGCGDIAMANLTITPERLQQVDFTEPVRRNVAEIVVTGPVSAPIATAQALSGQEVYIRQSSSFRESLEQLNAEFVKAGQAPVKLRLAPEDLETEDILEMVNAGLVRATIADDYVAGFWQQVFPKVVLNKEAVIRTGGDIGWMIRKDSPQLKAELNAFLARYPQGSVRRNLFLQQYWKSANYVKDAVSQEERAKFEQMATFFRQYGRQYRLDYLLMAAQGYQESRLDQTVKSKVGAIGVMQVMPATGKELQVGDIRQLEPNIHAGVKYIRFKVDRYYEKEPMDPLNKGLFTFASYNAGPRRIAQLRQAAAQPGLNPNIWINHVEQIAAEKIGRETVTYVSNIYKYYLAYTLITEEQAERAKVKESLKQETGR</sequence>
<evidence type="ECO:0000256" key="2">
    <source>
        <dbReference type="ARBA" id="ARBA00010333"/>
    </source>
</evidence>
<dbReference type="Gene3D" id="1.10.530.10">
    <property type="match status" value="1"/>
</dbReference>
<keyword evidence="4" id="KW-0998">Cell outer membrane</keyword>
<evidence type="ECO:0000256" key="4">
    <source>
        <dbReference type="ARBA" id="ARBA00023237"/>
    </source>
</evidence>
<proteinExistence type="inferred from homology"/>
<dbReference type="Proteomes" id="UP000760480">
    <property type="component" value="Unassembled WGS sequence"/>
</dbReference>
<dbReference type="Pfam" id="PF00497">
    <property type="entry name" value="SBP_bac_3"/>
    <property type="match status" value="1"/>
</dbReference>
<comment type="subcellular location">
    <subcellularLocation>
        <location evidence="1">Cell outer membrane</location>
        <topology evidence="1">Peripheral membrane protein</topology>
    </subcellularLocation>
</comment>
<keyword evidence="3 5" id="KW-0732">Signal</keyword>
<evidence type="ECO:0000256" key="5">
    <source>
        <dbReference type="SAM" id="SignalP"/>
    </source>
</evidence>
<keyword evidence="4" id="KW-0472">Membrane</keyword>
<comment type="caution">
    <text evidence="7">The sequence shown here is derived from an EMBL/GenBank/DDBJ whole genome shotgun (WGS) entry which is preliminary data.</text>
</comment>
<evidence type="ECO:0000313" key="8">
    <source>
        <dbReference type="Proteomes" id="UP000760480"/>
    </source>
</evidence>
<dbReference type="SUPFAM" id="SSF53850">
    <property type="entry name" value="Periplasmic binding protein-like II"/>
    <property type="match status" value="1"/>
</dbReference>
<dbReference type="CDD" id="cd01009">
    <property type="entry name" value="PBP2_YfhD_N"/>
    <property type="match status" value="1"/>
</dbReference>
<dbReference type="SUPFAM" id="SSF53955">
    <property type="entry name" value="Lysozyme-like"/>
    <property type="match status" value="1"/>
</dbReference>
<gene>
    <name evidence="7" type="ORF">E4P82_20470</name>
</gene>
<dbReference type="RefSeq" id="WP_169250637.1">
    <property type="nucleotide sequence ID" value="NZ_SPMZ01000093.1"/>
</dbReference>
<dbReference type="EMBL" id="SPMZ01000093">
    <property type="protein sequence ID" value="NMQ21367.1"/>
    <property type="molecule type" value="Genomic_DNA"/>
</dbReference>